<evidence type="ECO:0000256" key="3">
    <source>
        <dbReference type="ARBA" id="ARBA00022598"/>
    </source>
</evidence>
<evidence type="ECO:0000313" key="7">
    <source>
        <dbReference type="EMBL" id="KAL0832077.1"/>
    </source>
</evidence>
<sequence>MMRDARYIRSDQEIKVPVHLNFGKFILDKIRVKNDEIALIDGETGNKMTYRELTQYAVNLASALLKAGIGVGDVVALCSEIRIENTAIIIGIILTGATCIPIPITVDEAEFPHRLQVVKPKLVITSKRFWDAYNDVIKQNDCVKSIIMIDDVDLEMVTPIKSLISNDVNVTKFEPTKVQGQTDIAMIYFSSGTIGTPKGVYVNHLTYIANCSVIDNFGDLKHRTMVCRGDYSYGYDNEMTFIFLTLGSTVVHYDQKPLVFLQCVQDYKVNAAIIYPSLIREMTDKEHAAKFNLESIEYVYCSTSHLDADLKDRYLKKYPNVKTFELGHGMAETSFTASEHWGVPGLKKNTVGKLAPRIVAKVVDLTTREPLGPNQLGELCVEAQNVFNGYIGKDPSTYLDKEGFFPTGDLVYYDEDGYFYITDRIKDVIKFNGHTMSPATIEFSLLKHPAVEDAGVVGKDVPEFGPVPTAFIVKKPGIDITEKELIDYIGYEFAGKMELRGGVIFVDEIPRTLFGKIKRRALRNRLKAQV</sequence>
<dbReference type="InterPro" id="IPR045851">
    <property type="entry name" value="AMP-bd_C_sf"/>
</dbReference>
<feature type="domain" description="AMP-binding enzyme C-terminal" evidence="6">
    <location>
        <begin position="441"/>
        <end position="516"/>
    </location>
</feature>
<comment type="subcellular location">
    <subcellularLocation>
        <location evidence="1">Peroxisome</location>
    </subcellularLocation>
</comment>
<evidence type="ECO:0000256" key="4">
    <source>
        <dbReference type="ARBA" id="ARBA00023140"/>
    </source>
</evidence>
<accession>A0ABD0T251</accession>
<dbReference type="InterPro" id="IPR025110">
    <property type="entry name" value="AMP-bd_C"/>
</dbReference>
<keyword evidence="3" id="KW-0436">Ligase</keyword>
<dbReference type="InterPro" id="IPR020845">
    <property type="entry name" value="AMP-binding_CS"/>
</dbReference>
<evidence type="ECO:0000259" key="5">
    <source>
        <dbReference type="Pfam" id="PF00501"/>
    </source>
</evidence>
<evidence type="ECO:0000313" key="8">
    <source>
        <dbReference type="Proteomes" id="UP001549921"/>
    </source>
</evidence>
<protein>
    <recommendedName>
        <fullName evidence="9">Luciferin 4-monooxygenase</fullName>
    </recommendedName>
</protein>
<dbReference type="SUPFAM" id="SSF56801">
    <property type="entry name" value="Acetyl-CoA synthetase-like"/>
    <property type="match status" value="1"/>
</dbReference>
<comment type="caution">
    <text evidence="7">The sequence shown here is derived from an EMBL/GenBank/DDBJ whole genome shotgun (WGS) entry which is preliminary data.</text>
</comment>
<evidence type="ECO:0000256" key="2">
    <source>
        <dbReference type="ARBA" id="ARBA00006432"/>
    </source>
</evidence>
<dbReference type="InterPro" id="IPR042099">
    <property type="entry name" value="ANL_N_sf"/>
</dbReference>
<keyword evidence="4" id="KW-0576">Peroxisome</keyword>
<dbReference type="EMBL" id="JBEDNZ010000011">
    <property type="protein sequence ID" value="KAL0832077.1"/>
    <property type="molecule type" value="Genomic_DNA"/>
</dbReference>
<dbReference type="Gene3D" id="3.40.50.12780">
    <property type="entry name" value="N-terminal domain of ligase-like"/>
    <property type="match status" value="1"/>
</dbReference>
<dbReference type="GO" id="GO:0016874">
    <property type="term" value="F:ligase activity"/>
    <property type="evidence" value="ECO:0007669"/>
    <property type="project" value="UniProtKB-KW"/>
</dbReference>
<dbReference type="PANTHER" id="PTHR24096:SF149">
    <property type="entry name" value="AMP-BINDING DOMAIN-CONTAINING PROTEIN-RELATED"/>
    <property type="match status" value="1"/>
</dbReference>
<dbReference type="GO" id="GO:0005777">
    <property type="term" value="C:peroxisome"/>
    <property type="evidence" value="ECO:0007669"/>
    <property type="project" value="UniProtKB-SubCell"/>
</dbReference>
<gene>
    <name evidence="7" type="ORF">ABMA28_001564</name>
</gene>
<proteinExistence type="inferred from homology"/>
<reference evidence="7 8" key="1">
    <citation type="submission" date="2024-06" db="EMBL/GenBank/DDBJ databases">
        <title>A chromosome-level genome assembly of beet webworm, Loxostege sticticalis.</title>
        <authorList>
            <person name="Zhang Y."/>
        </authorList>
    </citation>
    <scope>NUCLEOTIDE SEQUENCE [LARGE SCALE GENOMIC DNA]</scope>
    <source>
        <strain evidence="7">AQ028</strain>
        <tissue evidence="7">Male pupae</tissue>
    </source>
</reference>
<dbReference type="Pfam" id="PF00501">
    <property type="entry name" value="AMP-binding"/>
    <property type="match status" value="1"/>
</dbReference>
<dbReference type="Proteomes" id="UP001549921">
    <property type="component" value="Unassembled WGS sequence"/>
</dbReference>
<comment type="similarity">
    <text evidence="2">Belongs to the ATP-dependent AMP-binding enzyme family.</text>
</comment>
<organism evidence="7 8">
    <name type="scientific">Loxostege sticticalis</name>
    <name type="common">Beet webworm moth</name>
    <dbReference type="NCBI Taxonomy" id="481309"/>
    <lineage>
        <taxon>Eukaryota</taxon>
        <taxon>Metazoa</taxon>
        <taxon>Ecdysozoa</taxon>
        <taxon>Arthropoda</taxon>
        <taxon>Hexapoda</taxon>
        <taxon>Insecta</taxon>
        <taxon>Pterygota</taxon>
        <taxon>Neoptera</taxon>
        <taxon>Endopterygota</taxon>
        <taxon>Lepidoptera</taxon>
        <taxon>Glossata</taxon>
        <taxon>Ditrysia</taxon>
        <taxon>Pyraloidea</taxon>
        <taxon>Crambidae</taxon>
        <taxon>Pyraustinae</taxon>
        <taxon>Loxostege</taxon>
    </lineage>
</organism>
<dbReference type="PROSITE" id="PS00455">
    <property type="entry name" value="AMP_BINDING"/>
    <property type="match status" value="1"/>
</dbReference>
<dbReference type="Gene3D" id="3.30.300.30">
    <property type="match status" value="1"/>
</dbReference>
<evidence type="ECO:0008006" key="9">
    <source>
        <dbReference type="Google" id="ProtNLM"/>
    </source>
</evidence>
<dbReference type="PANTHER" id="PTHR24096">
    <property type="entry name" value="LONG-CHAIN-FATTY-ACID--COA LIGASE"/>
    <property type="match status" value="1"/>
</dbReference>
<evidence type="ECO:0000259" key="6">
    <source>
        <dbReference type="Pfam" id="PF13193"/>
    </source>
</evidence>
<dbReference type="Pfam" id="PF13193">
    <property type="entry name" value="AMP-binding_C"/>
    <property type="match status" value="1"/>
</dbReference>
<feature type="domain" description="AMP-dependent synthetase/ligase" evidence="5">
    <location>
        <begin position="31"/>
        <end position="390"/>
    </location>
</feature>
<dbReference type="AlphaFoldDB" id="A0ABD0T251"/>
<evidence type="ECO:0000256" key="1">
    <source>
        <dbReference type="ARBA" id="ARBA00004275"/>
    </source>
</evidence>
<dbReference type="InterPro" id="IPR000873">
    <property type="entry name" value="AMP-dep_synth/lig_dom"/>
</dbReference>
<name>A0ABD0T251_LOXSC</name>